<dbReference type="SUPFAM" id="SSF101116">
    <property type="entry name" value="Flagellar export chaperone FliS"/>
    <property type="match status" value="1"/>
</dbReference>
<evidence type="ECO:0000256" key="2">
    <source>
        <dbReference type="ARBA" id="ARBA00008787"/>
    </source>
</evidence>
<keyword evidence="6" id="KW-0966">Cell projection</keyword>
<keyword evidence="6" id="KW-0969">Cilium</keyword>
<keyword evidence="4" id="KW-1005">Bacterial flagellum biogenesis</keyword>
<keyword evidence="5" id="KW-0143">Chaperone</keyword>
<dbReference type="RefSeq" id="WP_328015550.1">
    <property type="nucleotide sequence ID" value="NZ_JARTFS010000013.1"/>
</dbReference>
<dbReference type="Gene3D" id="1.20.120.340">
    <property type="entry name" value="Flagellar protein FliS"/>
    <property type="match status" value="1"/>
</dbReference>
<name>A0ABU6P079_9BACI</name>
<keyword evidence="7" id="KW-1185">Reference proteome</keyword>
<evidence type="ECO:0000256" key="4">
    <source>
        <dbReference type="ARBA" id="ARBA00022795"/>
    </source>
</evidence>
<reference evidence="6 7" key="1">
    <citation type="submission" date="2023-03" db="EMBL/GenBank/DDBJ databases">
        <title>Bacillus Genome Sequencing.</title>
        <authorList>
            <person name="Dunlap C."/>
        </authorList>
    </citation>
    <scope>NUCLEOTIDE SEQUENCE [LARGE SCALE GENOMIC DNA]</scope>
    <source>
        <strain evidence="6 7">NRS-1717</strain>
    </source>
</reference>
<evidence type="ECO:0000313" key="7">
    <source>
        <dbReference type="Proteomes" id="UP001342826"/>
    </source>
</evidence>
<comment type="subcellular location">
    <subcellularLocation>
        <location evidence="1">Cytoplasm</location>
        <location evidence="1">Cytosol</location>
    </subcellularLocation>
</comment>
<gene>
    <name evidence="6" type="ORF">P9271_15815</name>
</gene>
<dbReference type="EMBL" id="JARTFS010000013">
    <property type="protein sequence ID" value="MED4402772.1"/>
    <property type="molecule type" value="Genomic_DNA"/>
</dbReference>
<dbReference type="InterPro" id="IPR036584">
    <property type="entry name" value="FliS_sf"/>
</dbReference>
<comment type="caution">
    <text evidence="6">The sequence shown here is derived from an EMBL/GenBank/DDBJ whole genome shotgun (WGS) entry which is preliminary data.</text>
</comment>
<dbReference type="Pfam" id="PF02561">
    <property type="entry name" value="FliS"/>
    <property type="match status" value="1"/>
</dbReference>
<evidence type="ECO:0000256" key="3">
    <source>
        <dbReference type="ARBA" id="ARBA00022490"/>
    </source>
</evidence>
<dbReference type="PANTHER" id="PTHR34773:SF1">
    <property type="entry name" value="FLAGELLAR SECRETION CHAPERONE FLIS"/>
    <property type="match status" value="1"/>
</dbReference>
<evidence type="ECO:0000313" key="6">
    <source>
        <dbReference type="EMBL" id="MED4402772.1"/>
    </source>
</evidence>
<keyword evidence="6" id="KW-0282">Flagellum</keyword>
<protein>
    <submittedName>
        <fullName evidence="6">Flagellar protein FliS</fullName>
    </submittedName>
</protein>
<dbReference type="InterPro" id="IPR003713">
    <property type="entry name" value="FliS"/>
</dbReference>
<evidence type="ECO:0000256" key="1">
    <source>
        <dbReference type="ARBA" id="ARBA00004514"/>
    </source>
</evidence>
<comment type="similarity">
    <text evidence="2">Belongs to the FliS family.</text>
</comment>
<dbReference type="PANTHER" id="PTHR34773">
    <property type="entry name" value="FLAGELLAR SECRETION CHAPERONE FLIS"/>
    <property type="match status" value="1"/>
</dbReference>
<sequence>MDINMASKLYKENSLMTLSPKKFILWLLEEAIKALEKGQKAMLNKDIAEQNNQIQITQQLILEIIPLINGDINGGKQLMLLIEYVHRRLIEANIDIDFVALKELEVFLIELKSSWEEA</sequence>
<keyword evidence="3" id="KW-0963">Cytoplasm</keyword>
<dbReference type="Proteomes" id="UP001342826">
    <property type="component" value="Unassembled WGS sequence"/>
</dbReference>
<proteinExistence type="inferred from homology"/>
<evidence type="ECO:0000256" key="5">
    <source>
        <dbReference type="ARBA" id="ARBA00023186"/>
    </source>
</evidence>
<organism evidence="6 7">
    <name type="scientific">Metabacillus fastidiosus</name>
    <dbReference type="NCBI Taxonomy" id="1458"/>
    <lineage>
        <taxon>Bacteria</taxon>
        <taxon>Bacillati</taxon>
        <taxon>Bacillota</taxon>
        <taxon>Bacilli</taxon>
        <taxon>Bacillales</taxon>
        <taxon>Bacillaceae</taxon>
        <taxon>Metabacillus</taxon>
    </lineage>
</organism>
<accession>A0ABU6P079</accession>